<comment type="caution">
    <text evidence="8">The sequence shown here is derived from an EMBL/GenBank/DDBJ whole genome shotgun (WGS) entry which is preliminary data.</text>
</comment>
<dbReference type="PANTHER" id="PTHR10815:SF13">
    <property type="entry name" value="METHYLATED-DNA--PROTEIN-CYSTEINE METHYLTRANSFERASE"/>
    <property type="match status" value="1"/>
</dbReference>
<dbReference type="OrthoDB" id="9802228at2"/>
<keyword evidence="3 8" id="KW-0808">Transferase</keyword>
<proteinExistence type="predicted"/>
<protein>
    <submittedName>
        <fullName evidence="8">Methylated-DNA-[protein]-cysteine S-methyltransferase</fullName>
    </submittedName>
</protein>
<feature type="domain" description="Methylated-DNA-[protein]-cysteine S-methyltransferase DNA binding" evidence="7">
    <location>
        <begin position="78"/>
        <end position="157"/>
    </location>
</feature>
<sequence length="161" mass="17801">MPFIIQWVENCSEAEEVVRLQTPAGQFVLTSCQGVISKTDWDSGVCPSPPAEHELDAYWRHPDRPINIKLLKQGSVYRNQVWAALCQIPFGETMTYSALAKKIGSSARAVGNACRDNPYALFIPCHRVVSVSGMGGYCGQTGGDLLAVKYKLLEFEANYKK</sequence>
<dbReference type="GO" id="GO:0032259">
    <property type="term" value="P:methylation"/>
    <property type="evidence" value="ECO:0007669"/>
    <property type="project" value="UniProtKB-KW"/>
</dbReference>
<dbReference type="GO" id="GO:0003908">
    <property type="term" value="F:methylated-DNA-[protein]-cysteine S-methyltransferase activity"/>
    <property type="evidence" value="ECO:0007669"/>
    <property type="project" value="UniProtKB-EC"/>
</dbReference>
<dbReference type="SUPFAM" id="SSF46767">
    <property type="entry name" value="Methylated DNA-protein cysteine methyltransferase, C-terminal domain"/>
    <property type="match status" value="1"/>
</dbReference>
<name>A0A2S6H2Y1_9GAMM</name>
<evidence type="ECO:0000256" key="5">
    <source>
        <dbReference type="ARBA" id="ARBA00023204"/>
    </source>
</evidence>
<evidence type="ECO:0000313" key="8">
    <source>
        <dbReference type="EMBL" id="PPK71845.1"/>
    </source>
</evidence>
<dbReference type="Proteomes" id="UP000238071">
    <property type="component" value="Unassembled WGS sequence"/>
</dbReference>
<dbReference type="AlphaFoldDB" id="A0A2S6H2Y1"/>
<evidence type="ECO:0000256" key="4">
    <source>
        <dbReference type="ARBA" id="ARBA00022763"/>
    </source>
</evidence>
<evidence type="ECO:0000256" key="3">
    <source>
        <dbReference type="ARBA" id="ARBA00022679"/>
    </source>
</evidence>
<evidence type="ECO:0000256" key="2">
    <source>
        <dbReference type="ARBA" id="ARBA00022603"/>
    </source>
</evidence>
<dbReference type="GO" id="GO:0006281">
    <property type="term" value="P:DNA repair"/>
    <property type="evidence" value="ECO:0007669"/>
    <property type="project" value="UniProtKB-KW"/>
</dbReference>
<accession>A0A2S6H2Y1</accession>
<dbReference type="Gene3D" id="1.10.10.10">
    <property type="entry name" value="Winged helix-like DNA-binding domain superfamily/Winged helix DNA-binding domain"/>
    <property type="match status" value="1"/>
</dbReference>
<dbReference type="Pfam" id="PF01035">
    <property type="entry name" value="DNA_binding_1"/>
    <property type="match status" value="1"/>
</dbReference>
<evidence type="ECO:0000256" key="1">
    <source>
        <dbReference type="ARBA" id="ARBA00001286"/>
    </source>
</evidence>
<comment type="catalytic activity">
    <reaction evidence="1">
        <text>a 4-O-methyl-thymidine in DNA + L-cysteinyl-[protein] = a thymidine in DNA + S-methyl-L-cysteinyl-[protein]</text>
        <dbReference type="Rhea" id="RHEA:53428"/>
        <dbReference type="Rhea" id="RHEA-COMP:10131"/>
        <dbReference type="Rhea" id="RHEA-COMP:10132"/>
        <dbReference type="Rhea" id="RHEA-COMP:13555"/>
        <dbReference type="Rhea" id="RHEA-COMP:13556"/>
        <dbReference type="ChEBI" id="CHEBI:29950"/>
        <dbReference type="ChEBI" id="CHEBI:82612"/>
        <dbReference type="ChEBI" id="CHEBI:137386"/>
        <dbReference type="ChEBI" id="CHEBI:137387"/>
        <dbReference type="EC" id="2.1.1.63"/>
    </reaction>
</comment>
<dbReference type="EMBL" id="PTIY01000006">
    <property type="protein sequence ID" value="PPK71845.1"/>
    <property type="molecule type" value="Genomic_DNA"/>
</dbReference>
<keyword evidence="5" id="KW-0234">DNA repair</keyword>
<comment type="catalytic activity">
    <reaction evidence="6">
        <text>a 6-O-methyl-2'-deoxyguanosine in DNA + L-cysteinyl-[protein] = S-methyl-L-cysteinyl-[protein] + a 2'-deoxyguanosine in DNA</text>
        <dbReference type="Rhea" id="RHEA:24000"/>
        <dbReference type="Rhea" id="RHEA-COMP:10131"/>
        <dbReference type="Rhea" id="RHEA-COMP:10132"/>
        <dbReference type="Rhea" id="RHEA-COMP:11367"/>
        <dbReference type="Rhea" id="RHEA-COMP:11368"/>
        <dbReference type="ChEBI" id="CHEBI:29950"/>
        <dbReference type="ChEBI" id="CHEBI:82612"/>
        <dbReference type="ChEBI" id="CHEBI:85445"/>
        <dbReference type="ChEBI" id="CHEBI:85448"/>
        <dbReference type="EC" id="2.1.1.63"/>
    </reaction>
</comment>
<dbReference type="PANTHER" id="PTHR10815">
    <property type="entry name" value="METHYLATED-DNA--PROTEIN-CYSTEINE METHYLTRANSFERASE"/>
    <property type="match status" value="1"/>
</dbReference>
<keyword evidence="9" id="KW-1185">Reference proteome</keyword>
<keyword evidence="2 8" id="KW-0489">Methyltransferase</keyword>
<dbReference type="RefSeq" id="WP_104423754.1">
    <property type="nucleotide sequence ID" value="NZ_PTIY01000006.1"/>
</dbReference>
<reference evidence="8 9" key="1">
    <citation type="submission" date="2018-02" db="EMBL/GenBank/DDBJ databases">
        <title>Subsurface microbial communities from deep shales in Ohio and West Virginia, USA.</title>
        <authorList>
            <person name="Wrighton K."/>
        </authorList>
    </citation>
    <scope>NUCLEOTIDE SEQUENCE [LARGE SCALE GENOMIC DNA]</scope>
    <source>
        <strain evidence="8 9">OWC-G53F</strain>
    </source>
</reference>
<dbReference type="CDD" id="cd06445">
    <property type="entry name" value="ATase"/>
    <property type="match status" value="1"/>
</dbReference>
<evidence type="ECO:0000259" key="7">
    <source>
        <dbReference type="Pfam" id="PF01035"/>
    </source>
</evidence>
<dbReference type="InterPro" id="IPR014048">
    <property type="entry name" value="MethylDNA_cys_MeTrfase_DNA-bd"/>
</dbReference>
<dbReference type="InterPro" id="IPR036217">
    <property type="entry name" value="MethylDNA_cys_MeTrfase_DNAb"/>
</dbReference>
<dbReference type="PROSITE" id="PS00374">
    <property type="entry name" value="MGMT"/>
    <property type="match status" value="1"/>
</dbReference>
<dbReference type="InterPro" id="IPR001497">
    <property type="entry name" value="MethylDNA_cys_MeTrfase_AS"/>
</dbReference>
<evidence type="ECO:0000313" key="9">
    <source>
        <dbReference type="Proteomes" id="UP000238071"/>
    </source>
</evidence>
<organism evidence="8 9">
    <name type="scientific">Methylobacter tundripaludum</name>
    <dbReference type="NCBI Taxonomy" id="173365"/>
    <lineage>
        <taxon>Bacteria</taxon>
        <taxon>Pseudomonadati</taxon>
        <taxon>Pseudomonadota</taxon>
        <taxon>Gammaproteobacteria</taxon>
        <taxon>Methylococcales</taxon>
        <taxon>Methylococcaceae</taxon>
        <taxon>Methylobacter</taxon>
    </lineage>
</organism>
<dbReference type="NCBIfam" id="TIGR00589">
    <property type="entry name" value="ogt"/>
    <property type="match status" value="1"/>
</dbReference>
<dbReference type="InterPro" id="IPR036388">
    <property type="entry name" value="WH-like_DNA-bd_sf"/>
</dbReference>
<gene>
    <name evidence="8" type="ORF">B0F88_106198</name>
</gene>
<evidence type="ECO:0000256" key="6">
    <source>
        <dbReference type="ARBA" id="ARBA00049348"/>
    </source>
</evidence>
<keyword evidence="4" id="KW-0227">DNA damage</keyword>